<dbReference type="Gene3D" id="3.90.1200.10">
    <property type="match status" value="1"/>
</dbReference>
<evidence type="ECO:0000256" key="8">
    <source>
        <dbReference type="SAM" id="MobiDB-lite"/>
    </source>
</evidence>
<feature type="transmembrane region" description="Helical" evidence="9">
    <location>
        <begin position="693"/>
        <end position="711"/>
    </location>
</feature>
<feature type="transmembrane region" description="Helical" evidence="9">
    <location>
        <begin position="395"/>
        <end position="418"/>
    </location>
</feature>
<comment type="catalytic activity">
    <reaction evidence="7">
        <text>N(6)-D-ribulosyl-L-lysyl-[protein] + ATP = N(6)-(3-O-phospho-D-ribulosyl)-L-lysyl-[protein] + ADP + H(+)</text>
        <dbReference type="Rhea" id="RHEA:48432"/>
        <dbReference type="Rhea" id="RHEA-COMP:12103"/>
        <dbReference type="Rhea" id="RHEA-COMP:12104"/>
        <dbReference type="ChEBI" id="CHEBI:15378"/>
        <dbReference type="ChEBI" id="CHEBI:30616"/>
        <dbReference type="ChEBI" id="CHEBI:90418"/>
        <dbReference type="ChEBI" id="CHEBI:90420"/>
        <dbReference type="ChEBI" id="CHEBI:456216"/>
        <dbReference type="EC" id="2.7.1.172"/>
    </reaction>
    <physiologicalReaction direction="left-to-right" evidence="7">
        <dbReference type="Rhea" id="RHEA:48433"/>
    </physiologicalReaction>
</comment>
<dbReference type="InterPro" id="IPR036259">
    <property type="entry name" value="MFS_trans_sf"/>
</dbReference>
<evidence type="ECO:0000256" key="4">
    <source>
        <dbReference type="ARBA" id="ARBA00022692"/>
    </source>
</evidence>
<feature type="region of interest" description="Disordered" evidence="8">
    <location>
        <begin position="312"/>
        <end position="333"/>
    </location>
</feature>
<feature type="transmembrane region" description="Helical" evidence="9">
    <location>
        <begin position="486"/>
        <end position="506"/>
    </location>
</feature>
<dbReference type="PROSITE" id="PS50850">
    <property type="entry name" value="MFS"/>
    <property type="match status" value="1"/>
</dbReference>
<feature type="transmembrane region" description="Helical" evidence="9">
    <location>
        <begin position="430"/>
        <end position="447"/>
    </location>
</feature>
<dbReference type="SUPFAM" id="SSF103473">
    <property type="entry name" value="MFS general substrate transporter"/>
    <property type="match status" value="1"/>
</dbReference>
<feature type="transmembrane region" description="Helical" evidence="9">
    <location>
        <begin position="785"/>
        <end position="802"/>
    </location>
</feature>
<gene>
    <name evidence="11" type="ORF">PG996_014545</name>
</gene>
<organism evidence="11 12">
    <name type="scientific">Apiospora saccharicola</name>
    <dbReference type="NCBI Taxonomy" id="335842"/>
    <lineage>
        <taxon>Eukaryota</taxon>
        <taxon>Fungi</taxon>
        <taxon>Dikarya</taxon>
        <taxon>Ascomycota</taxon>
        <taxon>Pezizomycotina</taxon>
        <taxon>Sordariomycetes</taxon>
        <taxon>Xylariomycetidae</taxon>
        <taxon>Amphisphaeriales</taxon>
        <taxon>Apiosporaceae</taxon>
        <taxon>Apiospora</taxon>
    </lineage>
</organism>
<dbReference type="InterPro" id="IPR011701">
    <property type="entry name" value="MFS"/>
</dbReference>
<sequence>MAVDARDVDTGLDANLLAALPDGARIASVTPAGLSEWCNTYRIEVMLADGNSQAFFQKECKGQYGYDMMQASFQAESILHEFIPEFSPKPIVVGTYESDQNMHFFLSDFIEMIEDDIPSPESYMAAVVALHDRSFGKSPDGRLGFPIPTRFGDLEQTNLWTNSWETFWTNQMREILDREERIRGQHSDELARLRQAYFDKVLPRYLRPLESDGRSVTPCLVHADLWPGNCRYKLDMETVCMYDASAFWGHNEVDLGVFRNPRYPLGRPYLREYWKNIPISAPEEDADSRNSMYMIRNQILLATLYPTQPNLREVPTGVMPPRDTIGDSSTTGIGKDVERVDNVPASQPDPTPYTVFKPSQKLVISLITAFAAMFSTMSSFVYLPALVPIAADLNVSLFLINLTVTSYLVVAGVAPAFMGDMADQNGRRPVYILMFSLMIAANIGMALQTSFPALLVLRMVQSAGSSGLYGAAYGEIADISKIEERGSYVGILLLMTDIAPSLGPVFGGVLVQQAGWRWIFWFLVILTSSHFVVILLFLPETQRRIVGNGSWKTKGVYRSFLPFLRPDSATVHVESAKPKRVCHVPNPFTCLPILLDKASLLTILITAVNYAVKMTLQTSLGTLGVETYNLTYLQSGLTYLPSGIGGGVGSFIAGKFLDRTYEKTRAHLKADKGEQLDKLSLDFPLESARLRGVYILSIMGSLGAVGYGLGLMTRTHISVMLIMQFLTGATTASTFVLCGTLLTDLNIHRSATAQAASNLVRCLSAAGAIAAMEALVQSLGPGWCFAIYAILLMMCVPLAWVLRQRGMSWRRKKAEGNVSHDIG</sequence>
<feature type="transmembrane region" description="Helical" evidence="9">
    <location>
        <begin position="759"/>
        <end position="779"/>
    </location>
</feature>
<dbReference type="Gene3D" id="1.20.1250.20">
    <property type="entry name" value="MFS general substrate transporter like domains"/>
    <property type="match status" value="1"/>
</dbReference>
<evidence type="ECO:0000256" key="2">
    <source>
        <dbReference type="ARBA" id="ARBA00011961"/>
    </source>
</evidence>
<dbReference type="PANTHER" id="PTHR23502">
    <property type="entry name" value="MAJOR FACILITATOR SUPERFAMILY"/>
    <property type="match status" value="1"/>
</dbReference>
<feature type="transmembrane region" description="Helical" evidence="9">
    <location>
        <begin position="717"/>
        <end position="738"/>
    </location>
</feature>
<keyword evidence="5 9" id="KW-1133">Transmembrane helix</keyword>
<accession>A0ABR1TIM9</accession>
<protein>
    <recommendedName>
        <fullName evidence="2">protein-ribulosamine 3-kinase</fullName>
        <ecNumber evidence="2">2.7.1.172</ecNumber>
    </recommendedName>
</protein>
<reference evidence="11 12" key="1">
    <citation type="submission" date="2023-01" db="EMBL/GenBank/DDBJ databases">
        <title>Analysis of 21 Apiospora genomes using comparative genomics revels a genus with tremendous synthesis potential of carbohydrate active enzymes and secondary metabolites.</title>
        <authorList>
            <person name="Sorensen T."/>
        </authorList>
    </citation>
    <scope>NUCLEOTIDE SEQUENCE [LARGE SCALE GENOMIC DNA]</scope>
    <source>
        <strain evidence="11 12">CBS 83171</strain>
    </source>
</reference>
<dbReference type="EC" id="2.7.1.172" evidence="2"/>
<evidence type="ECO:0000256" key="6">
    <source>
        <dbReference type="ARBA" id="ARBA00023136"/>
    </source>
</evidence>
<evidence type="ECO:0000256" key="9">
    <source>
        <dbReference type="SAM" id="Phobius"/>
    </source>
</evidence>
<comment type="subcellular location">
    <subcellularLocation>
        <location evidence="1">Membrane</location>
        <topology evidence="1">Multi-pass membrane protein</topology>
    </subcellularLocation>
</comment>
<feature type="transmembrane region" description="Helical" evidence="9">
    <location>
        <begin position="518"/>
        <end position="538"/>
    </location>
</feature>
<evidence type="ECO:0000259" key="10">
    <source>
        <dbReference type="PROSITE" id="PS50850"/>
    </source>
</evidence>
<evidence type="ECO:0000256" key="1">
    <source>
        <dbReference type="ARBA" id="ARBA00004141"/>
    </source>
</evidence>
<keyword evidence="6 9" id="KW-0472">Membrane</keyword>
<evidence type="ECO:0000256" key="7">
    <source>
        <dbReference type="ARBA" id="ARBA00048655"/>
    </source>
</evidence>
<keyword evidence="4 9" id="KW-0812">Transmembrane</keyword>
<dbReference type="Pfam" id="PF07690">
    <property type="entry name" value="MFS_1"/>
    <property type="match status" value="1"/>
</dbReference>
<proteinExistence type="predicted"/>
<dbReference type="InterPro" id="IPR011009">
    <property type="entry name" value="Kinase-like_dom_sf"/>
</dbReference>
<dbReference type="EMBL" id="JAQQWM010000009">
    <property type="protein sequence ID" value="KAK8046481.1"/>
    <property type="molecule type" value="Genomic_DNA"/>
</dbReference>
<dbReference type="Pfam" id="PF03881">
    <property type="entry name" value="Fructosamin_kin"/>
    <property type="match status" value="1"/>
</dbReference>
<feature type="transmembrane region" description="Helical" evidence="9">
    <location>
        <begin position="362"/>
        <end position="383"/>
    </location>
</feature>
<dbReference type="Proteomes" id="UP001446871">
    <property type="component" value="Unassembled WGS sequence"/>
</dbReference>
<keyword evidence="3" id="KW-0813">Transport</keyword>
<dbReference type="SUPFAM" id="SSF56112">
    <property type="entry name" value="Protein kinase-like (PK-like)"/>
    <property type="match status" value="1"/>
</dbReference>
<evidence type="ECO:0000256" key="5">
    <source>
        <dbReference type="ARBA" id="ARBA00022989"/>
    </source>
</evidence>
<name>A0ABR1TIM9_9PEZI</name>
<evidence type="ECO:0000313" key="12">
    <source>
        <dbReference type="Proteomes" id="UP001446871"/>
    </source>
</evidence>
<evidence type="ECO:0000256" key="3">
    <source>
        <dbReference type="ARBA" id="ARBA00022448"/>
    </source>
</evidence>
<dbReference type="InterPro" id="IPR020846">
    <property type="entry name" value="MFS_dom"/>
</dbReference>
<keyword evidence="12" id="KW-1185">Reference proteome</keyword>
<comment type="caution">
    <text evidence="11">The sequence shown here is derived from an EMBL/GenBank/DDBJ whole genome shotgun (WGS) entry which is preliminary data.</text>
</comment>
<evidence type="ECO:0000313" key="11">
    <source>
        <dbReference type="EMBL" id="KAK8046481.1"/>
    </source>
</evidence>
<dbReference type="InterPro" id="IPR016477">
    <property type="entry name" value="Fructo-/Ketosamine-3-kinase"/>
</dbReference>
<feature type="domain" description="Major facilitator superfamily (MFS) profile" evidence="10">
    <location>
        <begin position="364"/>
        <end position="807"/>
    </location>
</feature>
<dbReference type="PANTHER" id="PTHR23502:SF51">
    <property type="entry name" value="QUINIDINE RESISTANCE PROTEIN 1-RELATED"/>
    <property type="match status" value="1"/>
</dbReference>